<organism evidence="1 2">
    <name type="scientific">Flavimaricola marinus</name>
    <dbReference type="NCBI Taxonomy" id="1819565"/>
    <lineage>
        <taxon>Bacteria</taxon>
        <taxon>Pseudomonadati</taxon>
        <taxon>Pseudomonadota</taxon>
        <taxon>Alphaproteobacteria</taxon>
        <taxon>Rhodobacterales</taxon>
        <taxon>Paracoccaceae</taxon>
        <taxon>Flavimaricola</taxon>
    </lineage>
</organism>
<gene>
    <name evidence="1" type="ORF">LOM8899_00387</name>
</gene>
<evidence type="ECO:0000313" key="1">
    <source>
        <dbReference type="EMBL" id="SMY06264.1"/>
    </source>
</evidence>
<proteinExistence type="predicted"/>
<name>A0A238LA17_9RHOB</name>
<accession>A0A238LA17</accession>
<dbReference type="EMBL" id="FXZK01000001">
    <property type="protein sequence ID" value="SMY06264.1"/>
    <property type="molecule type" value="Genomic_DNA"/>
</dbReference>
<keyword evidence="2" id="KW-1185">Reference proteome</keyword>
<evidence type="ECO:0000313" key="2">
    <source>
        <dbReference type="Proteomes" id="UP000201613"/>
    </source>
</evidence>
<dbReference type="RefSeq" id="WP_093990462.1">
    <property type="nucleotide sequence ID" value="NZ_FXZK01000001.1"/>
</dbReference>
<dbReference type="OrthoDB" id="9809850at2"/>
<dbReference type="Proteomes" id="UP000201613">
    <property type="component" value="Unassembled WGS sequence"/>
</dbReference>
<sequence length="97" mass="11185">MFSDDSRYARLPLKTHVEPDGREVSYVARRFLPQPAALQTAGFETVGTSDRLDHIAHRAYGDPLQYWRIVDATLEFEPEELTRETGRRLRIPMIGPE</sequence>
<reference evidence="1 2" key="1">
    <citation type="submission" date="2017-05" db="EMBL/GenBank/DDBJ databases">
        <authorList>
            <person name="Song R."/>
            <person name="Chenine A.L."/>
            <person name="Ruprecht R.M."/>
        </authorList>
    </citation>
    <scope>NUCLEOTIDE SEQUENCE [LARGE SCALE GENOMIC DNA]</scope>
    <source>
        <strain evidence="1 2">CECT 8899</strain>
    </source>
</reference>
<dbReference type="AlphaFoldDB" id="A0A238LA17"/>
<protein>
    <submittedName>
        <fullName evidence="1">Uncharacterized protein</fullName>
    </submittedName>
</protein>